<dbReference type="AlphaFoldDB" id="A0A1I7LUH7"/>
<protein>
    <submittedName>
        <fullName evidence="1">Uncharacterized protein</fullName>
    </submittedName>
</protein>
<proteinExistence type="predicted"/>
<dbReference type="Proteomes" id="UP000199391">
    <property type="component" value="Unassembled WGS sequence"/>
</dbReference>
<sequence>MGFRVSAIGLACGALLTACGGGGGGDGGGAVQAITFNFPGGPAVAVPPEVATTKLVATASSGGPVTFTSNTPAVCTVSGSTLSLLKAGECSVTASQAGHDGYAPTSERQLFVIPKRPQSIVFRNPGAQPLDAKPVPLAATSSVGLPLAFESATPAVCSVSGTSLLKLADGICTVAVKQGGTDIFAEAKTVKNIPIGAAKAPALTFLSGYKDSSNTKEGGKVEGAAGAGMNGWWCNGWCETVVAADGGSISFAHTIKLNQPSDGKWIDGYWGAFTVYGAGVQELSKLGDTAGGVRIDAQAGVNFNLSQNAEWFSAGNPGINVELVMGHLVVKKKSDGSDDLCHVKLKSTVTPASAAPTNYSIALKDFTIGESCGLADLNMWNEIQDYAISAVAFGAVAYNQTVSSTGTAKPSYPTRLTLTGPITFQ</sequence>
<dbReference type="RefSeq" id="WP_093559473.1">
    <property type="nucleotide sequence ID" value="NZ_FPBO01000038.1"/>
</dbReference>
<dbReference type="OrthoDB" id="8737426at2"/>
<dbReference type="PROSITE" id="PS51257">
    <property type="entry name" value="PROKAR_LIPOPROTEIN"/>
    <property type="match status" value="1"/>
</dbReference>
<accession>A0A1I7LUH7</accession>
<name>A0A1I7LUH7_9BURK</name>
<evidence type="ECO:0000313" key="2">
    <source>
        <dbReference type="Proteomes" id="UP000199391"/>
    </source>
</evidence>
<keyword evidence="2" id="KW-1185">Reference proteome</keyword>
<dbReference type="STRING" id="1035707.SAMN05216552_103821"/>
<evidence type="ECO:0000313" key="1">
    <source>
        <dbReference type="EMBL" id="SFV13292.1"/>
    </source>
</evidence>
<dbReference type="EMBL" id="FPBO01000038">
    <property type="protein sequence ID" value="SFV13292.1"/>
    <property type="molecule type" value="Genomic_DNA"/>
</dbReference>
<gene>
    <name evidence="1" type="ORF">SAMN05216552_103821</name>
</gene>
<organism evidence="1 2">
    <name type="scientific">Pseudoduganella namucuonensis</name>
    <dbReference type="NCBI Taxonomy" id="1035707"/>
    <lineage>
        <taxon>Bacteria</taxon>
        <taxon>Pseudomonadati</taxon>
        <taxon>Pseudomonadota</taxon>
        <taxon>Betaproteobacteria</taxon>
        <taxon>Burkholderiales</taxon>
        <taxon>Oxalobacteraceae</taxon>
        <taxon>Telluria group</taxon>
        <taxon>Pseudoduganella</taxon>
    </lineage>
</organism>
<reference evidence="2" key="1">
    <citation type="submission" date="2016-10" db="EMBL/GenBank/DDBJ databases">
        <authorList>
            <person name="Varghese N."/>
            <person name="Submissions S."/>
        </authorList>
    </citation>
    <scope>NUCLEOTIDE SEQUENCE [LARGE SCALE GENOMIC DNA]</scope>
    <source>
        <strain evidence="2">CGMCC 1.11014</strain>
    </source>
</reference>